<evidence type="ECO:0000259" key="5">
    <source>
        <dbReference type="PROSITE" id="PS50931"/>
    </source>
</evidence>
<comment type="caution">
    <text evidence="6">The sequence shown here is derived from an EMBL/GenBank/DDBJ whole genome shotgun (WGS) entry which is preliminary data.</text>
</comment>
<proteinExistence type="inferred from homology"/>
<keyword evidence="7" id="KW-1185">Reference proteome</keyword>
<evidence type="ECO:0000313" key="6">
    <source>
        <dbReference type="EMBL" id="PUA82785.1"/>
    </source>
</evidence>
<evidence type="ECO:0000256" key="1">
    <source>
        <dbReference type="ARBA" id="ARBA00009437"/>
    </source>
</evidence>
<dbReference type="SUPFAM" id="SSF53850">
    <property type="entry name" value="Periplasmic binding protein-like II"/>
    <property type="match status" value="1"/>
</dbReference>
<dbReference type="PANTHER" id="PTHR30346:SF29">
    <property type="entry name" value="LYSR SUBSTRATE-BINDING"/>
    <property type="match status" value="1"/>
</dbReference>
<keyword evidence="4" id="KW-0804">Transcription</keyword>
<dbReference type="Gene3D" id="1.10.10.10">
    <property type="entry name" value="Winged helix-like DNA-binding domain superfamily/Winged helix DNA-binding domain"/>
    <property type="match status" value="1"/>
</dbReference>
<dbReference type="Gene3D" id="3.40.190.10">
    <property type="entry name" value="Periplasmic binding protein-like II"/>
    <property type="match status" value="2"/>
</dbReference>
<dbReference type="Pfam" id="PF00126">
    <property type="entry name" value="HTH_1"/>
    <property type="match status" value="1"/>
</dbReference>
<feature type="domain" description="HTH lysR-type" evidence="5">
    <location>
        <begin position="1"/>
        <end position="58"/>
    </location>
</feature>
<dbReference type="Pfam" id="PF03466">
    <property type="entry name" value="LysR_substrate"/>
    <property type="match status" value="1"/>
</dbReference>
<dbReference type="EMBL" id="PYXZ01000001">
    <property type="protein sequence ID" value="PUA82785.1"/>
    <property type="molecule type" value="Genomic_DNA"/>
</dbReference>
<dbReference type="OrthoDB" id="4131546at2"/>
<dbReference type="AlphaFoldDB" id="A0A2R7Z2B0"/>
<reference evidence="6 7" key="1">
    <citation type="submission" date="2018-03" db="EMBL/GenBank/DDBJ databases">
        <authorList>
            <person name="Keele B.F."/>
        </authorList>
    </citation>
    <scope>NUCLEOTIDE SEQUENCE [LARGE SCALE GENOMIC DNA]</scope>
    <source>
        <strain evidence="6 7">IB-3</strain>
    </source>
</reference>
<dbReference type="Proteomes" id="UP000244867">
    <property type="component" value="Unassembled WGS sequence"/>
</dbReference>
<dbReference type="InterPro" id="IPR000847">
    <property type="entry name" value="LysR_HTH_N"/>
</dbReference>
<dbReference type="PROSITE" id="PS50931">
    <property type="entry name" value="HTH_LYSR"/>
    <property type="match status" value="1"/>
</dbReference>
<dbReference type="GO" id="GO:0003700">
    <property type="term" value="F:DNA-binding transcription factor activity"/>
    <property type="evidence" value="ECO:0007669"/>
    <property type="project" value="InterPro"/>
</dbReference>
<protein>
    <submittedName>
        <fullName evidence="6">LysR family transcriptional regulator</fullName>
    </submittedName>
</protein>
<dbReference type="InterPro" id="IPR005119">
    <property type="entry name" value="LysR_subst-bd"/>
</dbReference>
<organism evidence="6 7">
    <name type="scientific">Nocardioides currus</name>
    <dbReference type="NCBI Taxonomy" id="2133958"/>
    <lineage>
        <taxon>Bacteria</taxon>
        <taxon>Bacillati</taxon>
        <taxon>Actinomycetota</taxon>
        <taxon>Actinomycetes</taxon>
        <taxon>Propionibacteriales</taxon>
        <taxon>Nocardioidaceae</taxon>
        <taxon>Nocardioides</taxon>
    </lineage>
</organism>
<sequence length="292" mass="31784">MNTHRLRVLLELSRQGSMRAVADELGMTTSSVSQHVAALAAEVGSPLVEPVGRRVRLTPAGRRLAEHSVTILAAVDAARRDLDPHEEPHGVVRVGGFATAIRRSLLPAVADLAGEHPGIEVRLSEFEPLEALDLLGRDEIDLALVYDYDLAPLALRSDMTAAQLWGVPWGLGVRAPARREPFAAYADRDWIVNSRNTADEDAVRTLASMAGFTPRIVHRIDSLDLVEDLVLAGRGIGLLPRDRVVRRGVRVLPITEPGVVLRALAVTRRGREQWAPLRVLLEQLGAARPVTG</sequence>
<gene>
    <name evidence="6" type="ORF">C7S10_03465</name>
</gene>
<accession>A0A2R7Z2B0</accession>
<dbReference type="GO" id="GO:0032993">
    <property type="term" value="C:protein-DNA complex"/>
    <property type="evidence" value="ECO:0007669"/>
    <property type="project" value="TreeGrafter"/>
</dbReference>
<name>A0A2R7Z2B0_9ACTN</name>
<dbReference type="InterPro" id="IPR036388">
    <property type="entry name" value="WH-like_DNA-bd_sf"/>
</dbReference>
<comment type="similarity">
    <text evidence="1">Belongs to the LysR transcriptional regulatory family.</text>
</comment>
<keyword evidence="2" id="KW-0805">Transcription regulation</keyword>
<dbReference type="InterPro" id="IPR036390">
    <property type="entry name" value="WH_DNA-bd_sf"/>
</dbReference>
<dbReference type="SUPFAM" id="SSF46785">
    <property type="entry name" value="Winged helix' DNA-binding domain"/>
    <property type="match status" value="1"/>
</dbReference>
<dbReference type="RefSeq" id="WP_108342970.1">
    <property type="nucleotide sequence ID" value="NZ_PYXZ01000001.1"/>
</dbReference>
<dbReference type="PANTHER" id="PTHR30346">
    <property type="entry name" value="TRANSCRIPTIONAL DUAL REGULATOR HCAR-RELATED"/>
    <property type="match status" value="1"/>
</dbReference>
<evidence type="ECO:0000256" key="2">
    <source>
        <dbReference type="ARBA" id="ARBA00023015"/>
    </source>
</evidence>
<keyword evidence="3" id="KW-0238">DNA-binding</keyword>
<dbReference type="GO" id="GO:0003677">
    <property type="term" value="F:DNA binding"/>
    <property type="evidence" value="ECO:0007669"/>
    <property type="project" value="UniProtKB-KW"/>
</dbReference>
<evidence type="ECO:0000256" key="3">
    <source>
        <dbReference type="ARBA" id="ARBA00023125"/>
    </source>
</evidence>
<evidence type="ECO:0000313" key="7">
    <source>
        <dbReference type="Proteomes" id="UP000244867"/>
    </source>
</evidence>
<evidence type="ECO:0000256" key="4">
    <source>
        <dbReference type="ARBA" id="ARBA00023163"/>
    </source>
</evidence>